<dbReference type="SMART" id="SM00304">
    <property type="entry name" value="HAMP"/>
    <property type="match status" value="2"/>
</dbReference>
<keyword evidence="3" id="KW-0145">Chemotaxis</keyword>
<dbReference type="Proteomes" id="UP000198417">
    <property type="component" value="Unassembled WGS sequence"/>
</dbReference>
<sequence length="634" mass="67625">MFPKALQMNILGKIGVGGRLCVLVALSIAGLFALQKNSIATFHAASVELKETELTHLTDLAMSIVKEYHTLSETGQLSVEEAQTQALAVLEGLRYEGNNYFWINDRDAVVLMHGAKASLVGNNMMGFKDPNGTFIFKEMVEGTKDGTPATVAYQWAAPGAAEGDPPVDKLSVVQPFVPWGWVVGTGAYLTSIEAAQVAIDSELNKLLMMISAALLGFAALITYSVTRPIQRLTTRMSDLSEGDLDSAVPYSKDKTVFGKISRALEVFRTGLIERAAMQERQKDEATEREIRAAEQNRVVETLGLGLKKLAEGNLGDDLSAAFPQEYEKLREDFNKALGSLRDTIGVVANNAETIRNETNDIASAADDLSRRTETQAATLEETAAALDQLTVSVSAAAESADEASKMSSEAKHNAENGGAVAAKAIGAMESIKNSSREISKITNVIDDIAFQTNLLALNAGVEAARAGDAGRGFAVVAAEVRALAQRSSGAAQEIRALILNSGEQVDNGGELVGQTGKALKAILDSVTVIFERISTIAKPAREQSGGISEINTAINELDRVTQQNAAMFEETTAASHALTQEANSLVAAVTRFSLERSAAGAQMSNVSNNEFGERQVSADARNWEEPVPAKRKQA</sequence>
<dbReference type="Gene3D" id="3.30.450.20">
    <property type="entry name" value="PAS domain"/>
    <property type="match status" value="1"/>
</dbReference>
<dbReference type="GO" id="GO:0007165">
    <property type="term" value="P:signal transduction"/>
    <property type="evidence" value="ECO:0007669"/>
    <property type="project" value="UniProtKB-KW"/>
</dbReference>
<reference evidence="13 14" key="1">
    <citation type="submission" date="2017-06" db="EMBL/GenBank/DDBJ databases">
        <authorList>
            <person name="Kim H.J."/>
            <person name="Triplett B.A."/>
        </authorList>
    </citation>
    <scope>NUCLEOTIDE SEQUENCE [LARGE SCALE GENOMIC DNA]</scope>
    <source>
        <strain evidence="13 14">DSM 29052</strain>
    </source>
</reference>
<keyword evidence="6 10" id="KW-0472">Membrane</keyword>
<keyword evidence="8" id="KW-0807">Transducer</keyword>
<evidence type="ECO:0000259" key="11">
    <source>
        <dbReference type="PROSITE" id="PS50111"/>
    </source>
</evidence>
<dbReference type="InterPro" id="IPR051310">
    <property type="entry name" value="MCP_chemotaxis"/>
</dbReference>
<evidence type="ECO:0000313" key="14">
    <source>
        <dbReference type="Proteomes" id="UP000198417"/>
    </source>
</evidence>
<evidence type="ECO:0000256" key="9">
    <source>
        <dbReference type="SAM" id="MobiDB-lite"/>
    </source>
</evidence>
<evidence type="ECO:0000256" key="6">
    <source>
        <dbReference type="ARBA" id="ARBA00023136"/>
    </source>
</evidence>
<evidence type="ECO:0000256" key="4">
    <source>
        <dbReference type="ARBA" id="ARBA00022692"/>
    </source>
</evidence>
<protein>
    <submittedName>
        <fullName evidence="13">Methyl-accepting chemotaxis sensory transducer with Cache sensor</fullName>
    </submittedName>
</protein>
<name>A0A238VFV0_9RHOB</name>
<evidence type="ECO:0000256" key="3">
    <source>
        <dbReference type="ARBA" id="ARBA00022500"/>
    </source>
</evidence>
<dbReference type="Pfam" id="PF00672">
    <property type="entry name" value="HAMP"/>
    <property type="match status" value="1"/>
</dbReference>
<dbReference type="GO" id="GO:0006935">
    <property type="term" value="P:chemotaxis"/>
    <property type="evidence" value="ECO:0007669"/>
    <property type="project" value="UniProtKB-KW"/>
</dbReference>
<feature type="region of interest" description="Disordered" evidence="9">
    <location>
        <begin position="599"/>
        <end position="634"/>
    </location>
</feature>
<keyword evidence="14" id="KW-1185">Reference proteome</keyword>
<evidence type="ECO:0000259" key="12">
    <source>
        <dbReference type="PROSITE" id="PS50885"/>
    </source>
</evidence>
<dbReference type="PROSITE" id="PS50111">
    <property type="entry name" value="CHEMOTAXIS_TRANSDUC_2"/>
    <property type="match status" value="1"/>
</dbReference>
<evidence type="ECO:0000256" key="2">
    <source>
        <dbReference type="ARBA" id="ARBA00022475"/>
    </source>
</evidence>
<dbReference type="InterPro" id="IPR004089">
    <property type="entry name" value="MCPsignal_dom"/>
</dbReference>
<feature type="domain" description="HAMP" evidence="12">
    <location>
        <begin position="223"/>
        <end position="276"/>
    </location>
</feature>
<dbReference type="SUPFAM" id="SSF158472">
    <property type="entry name" value="HAMP domain-like"/>
    <property type="match status" value="1"/>
</dbReference>
<dbReference type="GO" id="GO:0004888">
    <property type="term" value="F:transmembrane signaling receptor activity"/>
    <property type="evidence" value="ECO:0007669"/>
    <property type="project" value="InterPro"/>
</dbReference>
<dbReference type="FunFam" id="1.10.287.950:FF:000001">
    <property type="entry name" value="Methyl-accepting chemotaxis sensory transducer"/>
    <property type="match status" value="1"/>
</dbReference>
<evidence type="ECO:0000256" key="1">
    <source>
        <dbReference type="ARBA" id="ARBA00004651"/>
    </source>
</evidence>
<dbReference type="InterPro" id="IPR003660">
    <property type="entry name" value="HAMP_dom"/>
</dbReference>
<evidence type="ECO:0000256" key="8">
    <source>
        <dbReference type="PROSITE-ProRule" id="PRU00284"/>
    </source>
</evidence>
<dbReference type="SMART" id="SM00283">
    <property type="entry name" value="MA"/>
    <property type="match status" value="1"/>
</dbReference>
<dbReference type="InterPro" id="IPR033480">
    <property type="entry name" value="sCache_2"/>
</dbReference>
<feature type="domain" description="HAMP" evidence="12">
    <location>
        <begin position="293"/>
        <end position="345"/>
    </location>
</feature>
<dbReference type="Pfam" id="PF00015">
    <property type="entry name" value="MCPsignal"/>
    <property type="match status" value="1"/>
</dbReference>
<dbReference type="SUPFAM" id="SSF58104">
    <property type="entry name" value="Methyl-accepting chemotaxis protein (MCP) signaling domain"/>
    <property type="match status" value="1"/>
</dbReference>
<proteinExistence type="inferred from homology"/>
<dbReference type="Pfam" id="PF17200">
    <property type="entry name" value="sCache_2"/>
    <property type="match status" value="1"/>
</dbReference>
<keyword evidence="2" id="KW-1003">Cell membrane</keyword>
<dbReference type="SMART" id="SM01049">
    <property type="entry name" value="Cache_2"/>
    <property type="match status" value="1"/>
</dbReference>
<accession>A0A238VFV0</accession>
<dbReference type="CDD" id="cd11386">
    <property type="entry name" value="MCP_signal"/>
    <property type="match status" value="1"/>
</dbReference>
<keyword evidence="4 10" id="KW-0812">Transmembrane</keyword>
<comment type="subcellular location">
    <subcellularLocation>
        <location evidence="1">Cell membrane</location>
        <topology evidence="1">Multi-pass membrane protein</topology>
    </subcellularLocation>
</comment>
<feature type="domain" description="Methyl-accepting transducer" evidence="11">
    <location>
        <begin position="350"/>
        <end position="579"/>
    </location>
</feature>
<dbReference type="GO" id="GO:0005886">
    <property type="term" value="C:plasma membrane"/>
    <property type="evidence" value="ECO:0007669"/>
    <property type="project" value="UniProtKB-SubCell"/>
</dbReference>
<dbReference type="CDD" id="cd06225">
    <property type="entry name" value="HAMP"/>
    <property type="match status" value="1"/>
</dbReference>
<dbReference type="EMBL" id="FZNN01000002">
    <property type="protein sequence ID" value="SNR33272.1"/>
    <property type="molecule type" value="Genomic_DNA"/>
</dbReference>
<dbReference type="Gene3D" id="1.10.287.950">
    <property type="entry name" value="Methyl-accepting chemotaxis protein"/>
    <property type="match status" value="1"/>
</dbReference>
<evidence type="ECO:0000256" key="5">
    <source>
        <dbReference type="ARBA" id="ARBA00022989"/>
    </source>
</evidence>
<dbReference type="PANTHER" id="PTHR43531:SF11">
    <property type="entry name" value="METHYL-ACCEPTING CHEMOTAXIS PROTEIN 3"/>
    <property type="match status" value="1"/>
</dbReference>
<dbReference type="PANTHER" id="PTHR43531">
    <property type="entry name" value="PROTEIN ICFG"/>
    <property type="match status" value="1"/>
</dbReference>
<feature type="transmembrane region" description="Helical" evidence="10">
    <location>
        <begin position="206"/>
        <end position="226"/>
    </location>
</feature>
<dbReference type="PRINTS" id="PR00260">
    <property type="entry name" value="CHEMTRNSDUCR"/>
</dbReference>
<evidence type="ECO:0000313" key="13">
    <source>
        <dbReference type="EMBL" id="SNR33272.1"/>
    </source>
</evidence>
<dbReference type="InterPro" id="IPR004090">
    <property type="entry name" value="Chemotax_Me-accpt_rcpt"/>
</dbReference>
<organism evidence="13 14">
    <name type="scientific">Puniceibacterium sediminis</name>
    <dbReference type="NCBI Taxonomy" id="1608407"/>
    <lineage>
        <taxon>Bacteria</taxon>
        <taxon>Pseudomonadati</taxon>
        <taxon>Pseudomonadota</taxon>
        <taxon>Alphaproteobacteria</taxon>
        <taxon>Rhodobacterales</taxon>
        <taxon>Paracoccaceae</taxon>
        <taxon>Puniceibacterium</taxon>
    </lineage>
</organism>
<dbReference type="AlphaFoldDB" id="A0A238VFV0"/>
<evidence type="ECO:0000256" key="10">
    <source>
        <dbReference type="SAM" id="Phobius"/>
    </source>
</evidence>
<dbReference type="PROSITE" id="PS50885">
    <property type="entry name" value="HAMP"/>
    <property type="match status" value="2"/>
</dbReference>
<gene>
    <name evidence="13" type="ORF">SAMN06265370_102112</name>
</gene>
<evidence type="ECO:0000256" key="7">
    <source>
        <dbReference type="ARBA" id="ARBA00029447"/>
    </source>
</evidence>
<keyword evidence="5 10" id="KW-1133">Transmembrane helix</keyword>
<dbReference type="Gene3D" id="6.10.340.10">
    <property type="match status" value="1"/>
</dbReference>
<comment type="similarity">
    <text evidence="7">Belongs to the methyl-accepting chemotaxis (MCP) protein family.</text>
</comment>